<dbReference type="Proteomes" id="UP000229112">
    <property type="component" value="Unassembled WGS sequence"/>
</dbReference>
<dbReference type="InterPro" id="IPR021130">
    <property type="entry name" value="PRib-ATP_PPHydrolase-like"/>
</dbReference>
<name>A0A2M6WJW3_9BACT</name>
<comment type="caution">
    <text evidence="1">The sequence shown here is derived from an EMBL/GenBank/DDBJ whole genome shotgun (WGS) entry which is preliminary data.</text>
</comment>
<evidence type="ECO:0000313" key="1">
    <source>
        <dbReference type="EMBL" id="PIT93071.1"/>
    </source>
</evidence>
<protein>
    <recommendedName>
        <fullName evidence="3">Phosphoribosyl-ATP pyrophosphohydrolase</fullName>
    </recommendedName>
</protein>
<gene>
    <name evidence="1" type="ORF">COU06_01930</name>
</gene>
<dbReference type="InterPro" id="IPR023292">
    <property type="entry name" value="NTP_PyroPHydrolase-like_dom_sf"/>
</dbReference>
<proteinExistence type="predicted"/>
<dbReference type="InterPro" id="IPR033653">
    <property type="entry name" value="NTP-PPase_DR2231-like"/>
</dbReference>
<evidence type="ECO:0000313" key="2">
    <source>
        <dbReference type="Proteomes" id="UP000229112"/>
    </source>
</evidence>
<dbReference type="AlphaFoldDB" id="A0A2M6WJW3"/>
<dbReference type="CDD" id="cd11530">
    <property type="entry name" value="NTP-PPase_DR2231_like"/>
    <property type="match status" value="1"/>
</dbReference>
<reference evidence="2" key="1">
    <citation type="submission" date="2017-09" db="EMBL/GenBank/DDBJ databases">
        <title>Depth-based differentiation of microbial function through sediment-hosted aquifers and enrichment of novel symbionts in the deep terrestrial subsurface.</title>
        <authorList>
            <person name="Probst A.J."/>
            <person name="Ladd B."/>
            <person name="Jarett J.K."/>
            <person name="Geller-Mcgrath D.E."/>
            <person name="Sieber C.M.K."/>
            <person name="Emerson J.B."/>
            <person name="Anantharaman K."/>
            <person name="Thomas B.C."/>
            <person name="Malmstrom R."/>
            <person name="Stieglmeier M."/>
            <person name="Klingl A."/>
            <person name="Woyke T."/>
            <person name="Ryan C.M."/>
            <person name="Banfield J.F."/>
        </authorList>
    </citation>
    <scope>NUCLEOTIDE SEQUENCE [LARGE SCALE GENOMIC DNA]</scope>
</reference>
<dbReference type="EMBL" id="PFAY01000014">
    <property type="protein sequence ID" value="PIT93071.1"/>
    <property type="molecule type" value="Genomic_DNA"/>
</dbReference>
<evidence type="ECO:0008006" key="3">
    <source>
        <dbReference type="Google" id="ProtNLM"/>
    </source>
</evidence>
<dbReference type="Pfam" id="PF01503">
    <property type="entry name" value="PRA-PH"/>
    <property type="match status" value="1"/>
</dbReference>
<dbReference type="Gene3D" id="1.10.3420.10">
    <property type="entry name" value="putative ntp pyrophosphohydrolase like domain"/>
    <property type="match status" value="1"/>
</dbReference>
<dbReference type="SUPFAM" id="SSF101386">
    <property type="entry name" value="all-alpha NTP pyrophosphatases"/>
    <property type="match status" value="1"/>
</dbReference>
<sequence>MKKQLDLVKEFHKKFKVPVSDTPSLISEDRSSLRYRLMKDEVEEYLEGAQNEDIENIAKELSDILYAVYGTILEHGLQDKIEAIFEEVHRSNMSKEYHEYKMIKGPAYFKADVKKFLL</sequence>
<organism evidence="1 2">
    <name type="scientific">Candidatus Harrisonbacteria bacterium CG10_big_fil_rev_8_21_14_0_10_38_8</name>
    <dbReference type="NCBI Taxonomy" id="1974582"/>
    <lineage>
        <taxon>Bacteria</taxon>
        <taxon>Candidatus Harrisoniibacteriota</taxon>
    </lineage>
</organism>
<accession>A0A2M6WJW3</accession>